<evidence type="ECO:0000313" key="5">
    <source>
        <dbReference type="Proteomes" id="UP001586593"/>
    </source>
</evidence>
<dbReference type="SMART" id="SM00271">
    <property type="entry name" value="DnaJ"/>
    <property type="match status" value="1"/>
</dbReference>
<dbReference type="PROSITE" id="PS50076">
    <property type="entry name" value="DNAJ_2"/>
    <property type="match status" value="1"/>
</dbReference>
<feature type="domain" description="J" evidence="3">
    <location>
        <begin position="23"/>
        <end position="56"/>
    </location>
</feature>
<organism evidence="4 5">
    <name type="scientific">Phialemonium thermophilum</name>
    <dbReference type="NCBI Taxonomy" id="223376"/>
    <lineage>
        <taxon>Eukaryota</taxon>
        <taxon>Fungi</taxon>
        <taxon>Dikarya</taxon>
        <taxon>Ascomycota</taxon>
        <taxon>Pezizomycotina</taxon>
        <taxon>Sordariomycetes</taxon>
        <taxon>Sordariomycetidae</taxon>
        <taxon>Cephalothecales</taxon>
        <taxon>Cephalothecaceae</taxon>
        <taxon>Phialemonium</taxon>
    </lineage>
</organism>
<dbReference type="PANTHER" id="PTHR44360:SF1">
    <property type="entry name" value="DNAJ HOMOLOG SUBFAMILY B MEMBER 9"/>
    <property type="match status" value="1"/>
</dbReference>
<dbReference type="Gene3D" id="1.10.287.110">
    <property type="entry name" value="DnaJ domain"/>
    <property type="match status" value="1"/>
</dbReference>
<dbReference type="InterPro" id="IPR036869">
    <property type="entry name" value="J_dom_sf"/>
</dbReference>
<evidence type="ECO:0000256" key="2">
    <source>
        <dbReference type="SAM" id="SignalP"/>
    </source>
</evidence>
<dbReference type="CDD" id="cd06257">
    <property type="entry name" value="DnaJ"/>
    <property type="match status" value="1"/>
</dbReference>
<evidence type="ECO:0000313" key="4">
    <source>
        <dbReference type="EMBL" id="KAL1842381.1"/>
    </source>
</evidence>
<gene>
    <name evidence="4" type="ORF">VTK73DRAFT_3132</name>
</gene>
<keyword evidence="5" id="KW-1185">Reference proteome</keyword>
<dbReference type="PANTHER" id="PTHR44360">
    <property type="entry name" value="DNAJ HOMOLOG SUBFAMILY B MEMBER 9"/>
    <property type="match status" value="1"/>
</dbReference>
<sequence>MWLRGAALLFLLVLLQLAICAEDYYKVLGVDKQATEKQIKSAYKKLSKKYHPDKNP</sequence>
<dbReference type="EMBL" id="JAZHXJ010001958">
    <property type="protein sequence ID" value="KAL1842381.1"/>
    <property type="molecule type" value="Genomic_DNA"/>
</dbReference>
<protein>
    <recommendedName>
        <fullName evidence="3">J domain-containing protein</fullName>
    </recommendedName>
</protein>
<reference evidence="4 5" key="1">
    <citation type="journal article" date="2024" name="Commun. Biol.">
        <title>Comparative genomic analysis of thermophilic fungi reveals convergent evolutionary adaptations and gene losses.</title>
        <authorList>
            <person name="Steindorff A.S."/>
            <person name="Aguilar-Pontes M.V."/>
            <person name="Robinson A.J."/>
            <person name="Andreopoulos B."/>
            <person name="LaButti K."/>
            <person name="Kuo A."/>
            <person name="Mondo S."/>
            <person name="Riley R."/>
            <person name="Otillar R."/>
            <person name="Haridas S."/>
            <person name="Lipzen A."/>
            <person name="Grimwood J."/>
            <person name="Schmutz J."/>
            <person name="Clum A."/>
            <person name="Reid I.D."/>
            <person name="Moisan M.C."/>
            <person name="Butler G."/>
            <person name="Nguyen T.T.M."/>
            <person name="Dewar K."/>
            <person name="Conant G."/>
            <person name="Drula E."/>
            <person name="Henrissat B."/>
            <person name="Hansel C."/>
            <person name="Singer S."/>
            <person name="Hutchinson M.I."/>
            <person name="de Vries R.P."/>
            <person name="Natvig D.O."/>
            <person name="Powell A.J."/>
            <person name="Tsang A."/>
            <person name="Grigoriev I.V."/>
        </authorList>
    </citation>
    <scope>NUCLEOTIDE SEQUENCE [LARGE SCALE GENOMIC DNA]</scope>
    <source>
        <strain evidence="4 5">ATCC 24622</strain>
    </source>
</reference>
<dbReference type="Proteomes" id="UP001586593">
    <property type="component" value="Unassembled WGS sequence"/>
</dbReference>
<dbReference type="SUPFAM" id="SSF46565">
    <property type="entry name" value="Chaperone J-domain"/>
    <property type="match status" value="1"/>
</dbReference>
<evidence type="ECO:0000256" key="1">
    <source>
        <dbReference type="ARBA" id="ARBA00023186"/>
    </source>
</evidence>
<feature type="chain" id="PRO_5045245504" description="J domain-containing protein" evidence="2">
    <location>
        <begin position="21"/>
        <end position="56"/>
    </location>
</feature>
<dbReference type="InterPro" id="IPR001623">
    <property type="entry name" value="DnaJ_domain"/>
</dbReference>
<evidence type="ECO:0000259" key="3">
    <source>
        <dbReference type="PROSITE" id="PS50076"/>
    </source>
</evidence>
<dbReference type="InterPro" id="IPR051948">
    <property type="entry name" value="Hsp70_co-chaperone_J-domain"/>
</dbReference>
<comment type="caution">
    <text evidence="4">The sequence shown here is derived from an EMBL/GenBank/DDBJ whole genome shotgun (WGS) entry which is preliminary data.</text>
</comment>
<dbReference type="PRINTS" id="PR00625">
    <property type="entry name" value="JDOMAIN"/>
</dbReference>
<name>A0ABR3VLM5_9PEZI</name>
<keyword evidence="1" id="KW-0143">Chaperone</keyword>
<dbReference type="Pfam" id="PF00226">
    <property type="entry name" value="DnaJ"/>
    <property type="match status" value="1"/>
</dbReference>
<keyword evidence="2" id="KW-0732">Signal</keyword>
<accession>A0ABR3VLM5</accession>
<proteinExistence type="predicted"/>
<feature type="signal peptide" evidence="2">
    <location>
        <begin position="1"/>
        <end position="20"/>
    </location>
</feature>